<feature type="transmembrane region" description="Helical" evidence="9">
    <location>
        <begin position="227"/>
        <end position="250"/>
    </location>
</feature>
<dbReference type="Pfam" id="PF02653">
    <property type="entry name" value="BPD_transp_2"/>
    <property type="match status" value="1"/>
</dbReference>
<dbReference type="GO" id="GO:0022857">
    <property type="term" value="F:transmembrane transporter activity"/>
    <property type="evidence" value="ECO:0007669"/>
    <property type="project" value="InterPro"/>
</dbReference>
<comment type="similarity">
    <text evidence="8">Belongs to the binding-protein-dependent transport system permease family. LivHM subfamily.</text>
</comment>
<accession>A0A6J7KZH0</accession>
<evidence type="ECO:0000256" key="9">
    <source>
        <dbReference type="SAM" id="Phobius"/>
    </source>
</evidence>
<feature type="transmembrane region" description="Helical" evidence="9">
    <location>
        <begin position="57"/>
        <end position="78"/>
    </location>
</feature>
<dbReference type="GO" id="GO:0005886">
    <property type="term" value="C:plasma membrane"/>
    <property type="evidence" value="ECO:0007669"/>
    <property type="project" value="UniProtKB-SubCell"/>
</dbReference>
<keyword evidence="7 9" id="KW-0472">Membrane</keyword>
<keyword evidence="6 9" id="KW-1133">Transmembrane helix</keyword>
<evidence type="ECO:0000256" key="7">
    <source>
        <dbReference type="ARBA" id="ARBA00023136"/>
    </source>
</evidence>
<dbReference type="PANTHER" id="PTHR11795">
    <property type="entry name" value="BRANCHED-CHAIN AMINO ACID TRANSPORT SYSTEM PERMEASE PROTEIN LIVH"/>
    <property type="match status" value="1"/>
</dbReference>
<reference evidence="10" key="1">
    <citation type="submission" date="2020-05" db="EMBL/GenBank/DDBJ databases">
        <authorList>
            <person name="Chiriac C."/>
            <person name="Salcher M."/>
            <person name="Ghai R."/>
            <person name="Kavagutti S V."/>
        </authorList>
    </citation>
    <scope>NUCLEOTIDE SEQUENCE</scope>
</reference>
<keyword evidence="5" id="KW-0029">Amino-acid transport</keyword>
<evidence type="ECO:0000256" key="3">
    <source>
        <dbReference type="ARBA" id="ARBA00022475"/>
    </source>
</evidence>
<proteinExistence type="inferred from homology"/>
<evidence type="ECO:0000256" key="1">
    <source>
        <dbReference type="ARBA" id="ARBA00004651"/>
    </source>
</evidence>
<feature type="transmembrane region" description="Helical" evidence="9">
    <location>
        <begin position="187"/>
        <end position="207"/>
    </location>
</feature>
<feature type="transmembrane region" description="Helical" evidence="9">
    <location>
        <begin position="131"/>
        <end position="158"/>
    </location>
</feature>
<dbReference type="PANTHER" id="PTHR11795:SF445">
    <property type="entry name" value="AMINO ACID ABC TRANSPORTER PERMEASE PROTEIN"/>
    <property type="match status" value="1"/>
</dbReference>
<evidence type="ECO:0000256" key="4">
    <source>
        <dbReference type="ARBA" id="ARBA00022692"/>
    </source>
</evidence>
<protein>
    <submittedName>
        <fullName evidence="10">Unannotated protein</fullName>
    </submittedName>
</protein>
<dbReference type="InterPro" id="IPR052157">
    <property type="entry name" value="BCAA_transport_permease"/>
</dbReference>
<sequence>MVVIQALIDALSFGSTYVLLGLGLSLVFSVLGLVNFSFGALIVWGGLVLVTLTGLGFPYWVAVLAMVVILTLISILTAKVAFQPFHGAPPATLLLSSFGVALILQAIAFIFFGQGPYFVETPRWLSEQIQLGSLSIGVLQIVTIAACVGVILVLQALLYHTSGGVQIRAVAESAQVAELMGIRSGRIFTMVFALSGAIAGVVAFLWFAKLGTASSVGDLNITLKAFIVVVIGGLGTLRGAVVGGLLLGAFEAFLFTFTPAELSSWQQTCAFLLVTLVLLIRPQGIMGQKVELSR</sequence>
<comment type="subcellular location">
    <subcellularLocation>
        <location evidence="1">Cell membrane</location>
        <topology evidence="1">Multi-pass membrane protein</topology>
    </subcellularLocation>
</comment>
<dbReference type="GO" id="GO:0006865">
    <property type="term" value="P:amino acid transport"/>
    <property type="evidence" value="ECO:0007669"/>
    <property type="project" value="UniProtKB-KW"/>
</dbReference>
<keyword evidence="4 9" id="KW-0812">Transmembrane</keyword>
<evidence type="ECO:0000256" key="8">
    <source>
        <dbReference type="ARBA" id="ARBA00037998"/>
    </source>
</evidence>
<keyword evidence="3" id="KW-1003">Cell membrane</keyword>
<feature type="transmembrane region" description="Helical" evidence="9">
    <location>
        <begin position="17"/>
        <end position="50"/>
    </location>
</feature>
<name>A0A6J7KZH0_9ZZZZ</name>
<feature type="transmembrane region" description="Helical" evidence="9">
    <location>
        <begin position="98"/>
        <end position="119"/>
    </location>
</feature>
<evidence type="ECO:0000256" key="2">
    <source>
        <dbReference type="ARBA" id="ARBA00022448"/>
    </source>
</evidence>
<evidence type="ECO:0000256" key="6">
    <source>
        <dbReference type="ARBA" id="ARBA00022989"/>
    </source>
</evidence>
<evidence type="ECO:0000313" key="10">
    <source>
        <dbReference type="EMBL" id="CAB4961187.1"/>
    </source>
</evidence>
<keyword evidence="2" id="KW-0813">Transport</keyword>
<dbReference type="AlphaFoldDB" id="A0A6J7KZH0"/>
<organism evidence="10">
    <name type="scientific">freshwater metagenome</name>
    <dbReference type="NCBI Taxonomy" id="449393"/>
    <lineage>
        <taxon>unclassified sequences</taxon>
        <taxon>metagenomes</taxon>
        <taxon>ecological metagenomes</taxon>
    </lineage>
</organism>
<evidence type="ECO:0000256" key="5">
    <source>
        <dbReference type="ARBA" id="ARBA00022970"/>
    </source>
</evidence>
<dbReference type="EMBL" id="CAFBNE010000078">
    <property type="protein sequence ID" value="CAB4961187.1"/>
    <property type="molecule type" value="Genomic_DNA"/>
</dbReference>
<dbReference type="CDD" id="cd06582">
    <property type="entry name" value="TM_PBP1_LivH_like"/>
    <property type="match status" value="1"/>
</dbReference>
<gene>
    <name evidence="10" type="ORF">UFOPK3772_02213</name>
</gene>
<dbReference type="InterPro" id="IPR001851">
    <property type="entry name" value="ABC_transp_permease"/>
</dbReference>